<evidence type="ECO:0000259" key="16">
    <source>
        <dbReference type="PROSITE" id="PS50112"/>
    </source>
</evidence>
<dbReference type="EMBL" id="JBHTGR010000006">
    <property type="protein sequence ID" value="MFC7746495.1"/>
    <property type="molecule type" value="Genomic_DNA"/>
</dbReference>
<dbReference type="InterPro" id="IPR035965">
    <property type="entry name" value="PAS-like_dom_sf"/>
</dbReference>
<evidence type="ECO:0000256" key="12">
    <source>
        <dbReference type="ARBA" id="ARBA00023012"/>
    </source>
</evidence>
<feature type="domain" description="PAC" evidence="17">
    <location>
        <begin position="327"/>
        <end position="381"/>
    </location>
</feature>
<name>A0ABW2UV45_9BACI</name>
<dbReference type="SUPFAM" id="SSF55785">
    <property type="entry name" value="PYP-like sensor domain (PAS domain)"/>
    <property type="match status" value="1"/>
</dbReference>
<keyword evidence="11 14" id="KW-1133">Transmembrane helix</keyword>
<keyword evidence="4" id="KW-1003">Cell membrane</keyword>
<evidence type="ECO:0000256" key="11">
    <source>
        <dbReference type="ARBA" id="ARBA00022989"/>
    </source>
</evidence>
<dbReference type="InterPro" id="IPR003660">
    <property type="entry name" value="HAMP_dom"/>
</dbReference>
<keyword evidence="6 19" id="KW-0808">Transferase</keyword>
<comment type="subcellular location">
    <subcellularLocation>
        <location evidence="2">Cell membrane</location>
        <topology evidence="2">Multi-pass membrane protein</topology>
    </subcellularLocation>
</comment>
<evidence type="ECO:0000256" key="8">
    <source>
        <dbReference type="ARBA" id="ARBA00022741"/>
    </source>
</evidence>
<dbReference type="InterPro" id="IPR005467">
    <property type="entry name" value="His_kinase_dom"/>
</dbReference>
<dbReference type="PRINTS" id="PR00344">
    <property type="entry name" value="BCTRLSENSOR"/>
</dbReference>
<dbReference type="SMART" id="SM00388">
    <property type="entry name" value="HisKA"/>
    <property type="match status" value="1"/>
</dbReference>
<sequence length="608" mass="68712">MHKVSLFRSIQLKFIVIFILLLLVTIQIIGAYFVRGLETELRENFEESIEATVGIMEVNLKQAFSKDRSDDNPDTPSLEDEVQDIVQVNNTRDVKIQVMNMQSRIIASNDTTGGSNIGKKTTKDFITNVLRNGNENKSNVYDEENNRIYRRAVPIYDDEHTQTGALYVEASLEGVYSQLNDINSVFLKGSALAITISAFLGILVARAITRPIQEMRGQAQKMAREDFSQKVNVYGKDEIGQLAESFNDLNAKLKHSRALTEEERRKLSLVLSNMSDGVIATDRNGYITLLNDAAGMLIHQETEEAEGKFLLDVLQLEDRSVDISELPDSGSMIIDFSDENTIFEIRAKFSTITDEDQDVSGFITVLSDVTEQQEIERERREFVSNVSHELRTPLTTMRSYIEALTEGAWEDKTIAPKFLQVTQNETDRMIRMVNDLLQLSRMDNRSESLHQEQVDFINFFHGVIDRFEMNVSEHITLERDLPEGSLDVWLDQDKMVQVLDNVISNAVKYSPEGGVIHFDAAVQNGQLLASVTDEGTGIPYDKVDKIFDRFYRADKARSRKLGGTGLGLAITREIVEAHQGSIWAKSKEGKGTTILFTLPLENQKRRGD</sequence>
<evidence type="ECO:0000256" key="6">
    <source>
        <dbReference type="ARBA" id="ARBA00022679"/>
    </source>
</evidence>
<evidence type="ECO:0000256" key="14">
    <source>
        <dbReference type="SAM" id="Phobius"/>
    </source>
</evidence>
<evidence type="ECO:0000256" key="13">
    <source>
        <dbReference type="ARBA" id="ARBA00023136"/>
    </source>
</evidence>
<dbReference type="Gene3D" id="3.30.565.10">
    <property type="entry name" value="Histidine kinase-like ATPase, C-terminal domain"/>
    <property type="match status" value="1"/>
</dbReference>
<dbReference type="Pfam" id="PF00989">
    <property type="entry name" value="PAS"/>
    <property type="match status" value="1"/>
</dbReference>
<evidence type="ECO:0000256" key="3">
    <source>
        <dbReference type="ARBA" id="ARBA00012438"/>
    </source>
</evidence>
<dbReference type="Pfam" id="PF00672">
    <property type="entry name" value="HAMP"/>
    <property type="match status" value="1"/>
</dbReference>
<dbReference type="Proteomes" id="UP001596620">
    <property type="component" value="Unassembled WGS sequence"/>
</dbReference>
<evidence type="ECO:0000259" key="15">
    <source>
        <dbReference type="PROSITE" id="PS50109"/>
    </source>
</evidence>
<keyword evidence="8" id="KW-0547">Nucleotide-binding</keyword>
<evidence type="ECO:0000259" key="17">
    <source>
        <dbReference type="PROSITE" id="PS50113"/>
    </source>
</evidence>
<dbReference type="SUPFAM" id="SSF55874">
    <property type="entry name" value="ATPase domain of HSP90 chaperone/DNA topoisomerase II/histidine kinase"/>
    <property type="match status" value="1"/>
</dbReference>
<dbReference type="SMART" id="SM00387">
    <property type="entry name" value="HATPase_c"/>
    <property type="match status" value="1"/>
</dbReference>
<evidence type="ECO:0000256" key="10">
    <source>
        <dbReference type="ARBA" id="ARBA00022840"/>
    </source>
</evidence>
<feature type="transmembrane region" description="Helical" evidence="14">
    <location>
        <begin position="12"/>
        <end position="34"/>
    </location>
</feature>
<dbReference type="Gene3D" id="3.30.450.20">
    <property type="entry name" value="PAS domain"/>
    <property type="match status" value="2"/>
</dbReference>
<evidence type="ECO:0000256" key="2">
    <source>
        <dbReference type="ARBA" id="ARBA00004651"/>
    </source>
</evidence>
<dbReference type="InterPro" id="IPR004358">
    <property type="entry name" value="Sig_transdc_His_kin-like_C"/>
</dbReference>
<dbReference type="SMART" id="SM00091">
    <property type="entry name" value="PAS"/>
    <property type="match status" value="1"/>
</dbReference>
<keyword evidence="20" id="KW-1185">Reference proteome</keyword>
<organism evidence="19 20">
    <name type="scientific">Lentibacillus kimchii</name>
    <dbReference type="NCBI Taxonomy" id="1542911"/>
    <lineage>
        <taxon>Bacteria</taxon>
        <taxon>Bacillati</taxon>
        <taxon>Bacillota</taxon>
        <taxon>Bacilli</taxon>
        <taxon>Bacillales</taxon>
        <taxon>Bacillaceae</taxon>
        <taxon>Lentibacillus</taxon>
    </lineage>
</organism>
<dbReference type="InterPro" id="IPR000014">
    <property type="entry name" value="PAS"/>
</dbReference>
<comment type="caution">
    <text evidence="19">The sequence shown here is derived from an EMBL/GenBank/DDBJ whole genome shotgun (WGS) entry which is preliminary data.</text>
</comment>
<evidence type="ECO:0000256" key="5">
    <source>
        <dbReference type="ARBA" id="ARBA00022553"/>
    </source>
</evidence>
<evidence type="ECO:0000259" key="18">
    <source>
        <dbReference type="PROSITE" id="PS50885"/>
    </source>
</evidence>
<feature type="domain" description="HAMP" evidence="18">
    <location>
        <begin position="206"/>
        <end position="258"/>
    </location>
</feature>
<dbReference type="InterPro" id="IPR050351">
    <property type="entry name" value="BphY/WalK/GraS-like"/>
</dbReference>
<keyword evidence="7 14" id="KW-0812">Transmembrane</keyword>
<evidence type="ECO:0000256" key="1">
    <source>
        <dbReference type="ARBA" id="ARBA00000085"/>
    </source>
</evidence>
<comment type="catalytic activity">
    <reaction evidence="1">
        <text>ATP + protein L-histidine = ADP + protein N-phospho-L-histidine.</text>
        <dbReference type="EC" id="2.7.13.3"/>
    </reaction>
</comment>
<accession>A0ABW2UV45</accession>
<evidence type="ECO:0000313" key="20">
    <source>
        <dbReference type="Proteomes" id="UP001596620"/>
    </source>
</evidence>
<dbReference type="PANTHER" id="PTHR45453">
    <property type="entry name" value="PHOSPHATE REGULON SENSOR PROTEIN PHOR"/>
    <property type="match status" value="1"/>
</dbReference>
<evidence type="ECO:0000313" key="19">
    <source>
        <dbReference type="EMBL" id="MFC7746495.1"/>
    </source>
</evidence>
<proteinExistence type="predicted"/>
<dbReference type="SUPFAM" id="SSF158472">
    <property type="entry name" value="HAMP domain-like"/>
    <property type="match status" value="1"/>
</dbReference>
<dbReference type="NCBIfam" id="NF033092">
    <property type="entry name" value="HK_WalK"/>
    <property type="match status" value="1"/>
</dbReference>
<dbReference type="Pfam" id="PF23846">
    <property type="entry name" value="Cache_WalK"/>
    <property type="match status" value="1"/>
</dbReference>
<keyword evidence="13 14" id="KW-0472">Membrane</keyword>
<dbReference type="CDD" id="cd06225">
    <property type="entry name" value="HAMP"/>
    <property type="match status" value="1"/>
</dbReference>
<dbReference type="SUPFAM" id="SSF47384">
    <property type="entry name" value="Homodimeric domain of signal transducing histidine kinase"/>
    <property type="match status" value="1"/>
</dbReference>
<dbReference type="PROSITE" id="PS50885">
    <property type="entry name" value="HAMP"/>
    <property type="match status" value="1"/>
</dbReference>
<dbReference type="PROSITE" id="PS50109">
    <property type="entry name" value="HIS_KIN"/>
    <property type="match status" value="1"/>
</dbReference>
<feature type="domain" description="PAS" evidence="16">
    <location>
        <begin position="263"/>
        <end position="320"/>
    </location>
</feature>
<dbReference type="Pfam" id="PF02518">
    <property type="entry name" value="HATPase_c"/>
    <property type="match status" value="1"/>
</dbReference>
<dbReference type="Gene3D" id="1.10.8.500">
    <property type="entry name" value="HAMP domain in histidine kinase"/>
    <property type="match status" value="1"/>
</dbReference>
<dbReference type="CDD" id="cd00075">
    <property type="entry name" value="HATPase"/>
    <property type="match status" value="1"/>
</dbReference>
<dbReference type="InterPro" id="IPR013767">
    <property type="entry name" value="PAS_fold"/>
</dbReference>
<dbReference type="PROSITE" id="PS50113">
    <property type="entry name" value="PAC"/>
    <property type="match status" value="1"/>
</dbReference>
<dbReference type="InterPro" id="IPR057640">
    <property type="entry name" value="Cache_WalK"/>
</dbReference>
<dbReference type="Gene3D" id="1.10.287.130">
    <property type="match status" value="1"/>
</dbReference>
<evidence type="ECO:0000256" key="4">
    <source>
        <dbReference type="ARBA" id="ARBA00022475"/>
    </source>
</evidence>
<dbReference type="InterPro" id="IPR003661">
    <property type="entry name" value="HisK_dim/P_dom"/>
</dbReference>
<dbReference type="EC" id="2.7.13.3" evidence="3"/>
<protein>
    <recommendedName>
        <fullName evidence="3">histidine kinase</fullName>
        <ecNumber evidence="3">2.7.13.3</ecNumber>
    </recommendedName>
</protein>
<gene>
    <name evidence="19" type="primary">walK</name>
    <name evidence="19" type="ORF">ACFQU8_04465</name>
</gene>
<dbReference type="CDD" id="cd00082">
    <property type="entry name" value="HisKA"/>
    <property type="match status" value="1"/>
</dbReference>
<dbReference type="InterPro" id="IPR036890">
    <property type="entry name" value="HATPase_C_sf"/>
</dbReference>
<dbReference type="PROSITE" id="PS50112">
    <property type="entry name" value="PAS"/>
    <property type="match status" value="1"/>
</dbReference>
<dbReference type="InterPro" id="IPR003594">
    <property type="entry name" value="HATPase_dom"/>
</dbReference>
<dbReference type="SUPFAM" id="SSF103190">
    <property type="entry name" value="Sensory domain-like"/>
    <property type="match status" value="1"/>
</dbReference>
<reference evidence="20" key="1">
    <citation type="journal article" date="2019" name="Int. J. Syst. Evol. Microbiol.">
        <title>The Global Catalogue of Microorganisms (GCM) 10K type strain sequencing project: providing services to taxonomists for standard genome sequencing and annotation.</title>
        <authorList>
            <consortium name="The Broad Institute Genomics Platform"/>
            <consortium name="The Broad Institute Genome Sequencing Center for Infectious Disease"/>
            <person name="Wu L."/>
            <person name="Ma J."/>
        </authorList>
    </citation>
    <scope>NUCLEOTIDE SEQUENCE [LARGE SCALE GENOMIC DNA]</scope>
    <source>
        <strain evidence="20">JCM 30234</strain>
    </source>
</reference>
<dbReference type="PANTHER" id="PTHR45453:SF1">
    <property type="entry name" value="PHOSPHATE REGULON SENSOR PROTEIN PHOR"/>
    <property type="match status" value="1"/>
</dbReference>
<evidence type="ECO:0000256" key="7">
    <source>
        <dbReference type="ARBA" id="ARBA00022692"/>
    </source>
</evidence>
<dbReference type="CDD" id="cd00130">
    <property type="entry name" value="PAS"/>
    <property type="match status" value="1"/>
</dbReference>
<dbReference type="RefSeq" id="WP_382357985.1">
    <property type="nucleotide sequence ID" value="NZ_JBHTGR010000006.1"/>
</dbReference>
<keyword evidence="5" id="KW-0597">Phosphoprotein</keyword>
<dbReference type="GO" id="GO:0004673">
    <property type="term" value="F:protein histidine kinase activity"/>
    <property type="evidence" value="ECO:0007669"/>
    <property type="project" value="UniProtKB-EC"/>
</dbReference>
<dbReference type="Pfam" id="PF00512">
    <property type="entry name" value="HisKA"/>
    <property type="match status" value="1"/>
</dbReference>
<evidence type="ECO:0000256" key="9">
    <source>
        <dbReference type="ARBA" id="ARBA00022777"/>
    </source>
</evidence>
<feature type="domain" description="Histidine kinase" evidence="15">
    <location>
        <begin position="385"/>
        <end position="602"/>
    </location>
</feature>
<dbReference type="SMART" id="SM00304">
    <property type="entry name" value="HAMP"/>
    <property type="match status" value="1"/>
</dbReference>
<keyword evidence="12" id="KW-0902">Two-component regulatory system</keyword>
<dbReference type="InterPro" id="IPR049814">
    <property type="entry name" value="Resp_reg_WalK"/>
</dbReference>
<dbReference type="InterPro" id="IPR000700">
    <property type="entry name" value="PAS-assoc_C"/>
</dbReference>
<dbReference type="InterPro" id="IPR029151">
    <property type="entry name" value="Sensor-like_sf"/>
</dbReference>
<keyword evidence="10" id="KW-0067">ATP-binding</keyword>
<dbReference type="NCBIfam" id="TIGR00229">
    <property type="entry name" value="sensory_box"/>
    <property type="match status" value="1"/>
</dbReference>
<dbReference type="InterPro" id="IPR036097">
    <property type="entry name" value="HisK_dim/P_sf"/>
</dbReference>
<keyword evidence="9 19" id="KW-0418">Kinase</keyword>